<feature type="signal peptide" evidence="2">
    <location>
        <begin position="1"/>
        <end position="24"/>
    </location>
</feature>
<evidence type="ECO:0000256" key="1">
    <source>
        <dbReference type="SAM" id="Phobius"/>
    </source>
</evidence>
<reference evidence="3" key="1">
    <citation type="submission" date="2020-03" db="EMBL/GenBank/DDBJ databases">
        <title>Site-based positive gene gene selection in Geosmithia morbida across the United States reveals a broad range of putative effectors and factors for local host and environmental adapation.</title>
        <authorList>
            <person name="Onufrak A."/>
            <person name="Murdoch R.W."/>
            <person name="Gazis R."/>
            <person name="Huff M."/>
            <person name="Staton M."/>
            <person name="Klingeman W."/>
            <person name="Hadziabdic D."/>
        </authorList>
    </citation>
    <scope>NUCLEOTIDE SEQUENCE</scope>
    <source>
        <strain evidence="3">1262</strain>
    </source>
</reference>
<dbReference type="EMBL" id="JAANYQ010000022">
    <property type="protein sequence ID" value="KAF4119587.1"/>
    <property type="molecule type" value="Genomic_DNA"/>
</dbReference>
<gene>
    <name evidence="3" type="ORF">GMORB2_4496</name>
</gene>
<keyword evidence="2" id="KW-0732">Signal</keyword>
<organism evidence="3 4">
    <name type="scientific">Geosmithia morbida</name>
    <dbReference type="NCBI Taxonomy" id="1094350"/>
    <lineage>
        <taxon>Eukaryota</taxon>
        <taxon>Fungi</taxon>
        <taxon>Dikarya</taxon>
        <taxon>Ascomycota</taxon>
        <taxon>Pezizomycotina</taxon>
        <taxon>Sordariomycetes</taxon>
        <taxon>Hypocreomycetidae</taxon>
        <taxon>Hypocreales</taxon>
        <taxon>Bionectriaceae</taxon>
        <taxon>Geosmithia</taxon>
    </lineage>
</organism>
<evidence type="ECO:0000256" key="2">
    <source>
        <dbReference type="SAM" id="SignalP"/>
    </source>
</evidence>
<keyword evidence="1" id="KW-0472">Membrane</keyword>
<feature type="transmembrane region" description="Helical" evidence="1">
    <location>
        <begin position="60"/>
        <end position="81"/>
    </location>
</feature>
<protein>
    <submittedName>
        <fullName evidence="3">Sugar (And other) transporter</fullName>
    </submittedName>
</protein>
<comment type="caution">
    <text evidence="3">The sequence shown here is derived from an EMBL/GenBank/DDBJ whole genome shotgun (WGS) entry which is preliminary data.</text>
</comment>
<feature type="chain" id="PRO_5040341700" evidence="2">
    <location>
        <begin position="25"/>
        <end position="107"/>
    </location>
</feature>
<dbReference type="Proteomes" id="UP000749293">
    <property type="component" value="Unassembled WGS sequence"/>
</dbReference>
<accession>A0A9P4YPT5</accession>
<name>A0A9P4YPT5_9HYPO</name>
<keyword evidence="1" id="KW-0812">Transmembrane</keyword>
<evidence type="ECO:0000313" key="4">
    <source>
        <dbReference type="Proteomes" id="UP000749293"/>
    </source>
</evidence>
<keyword evidence="1" id="KW-1133">Transmembrane helix</keyword>
<dbReference type="OrthoDB" id="8120565at2759"/>
<dbReference type="AlphaFoldDB" id="A0A9P4YPT5"/>
<sequence length="107" mass="11529">MSRRRAVVVVTVILNTGAVMQTAADPYAALVAGRTVGGIGVGTLATPATFRPKSLVMSGIFNASQLVAAAIRLVVPVGYLWRTRRWDRLGYDGCHCWSILPRLAWTS</sequence>
<proteinExistence type="predicted"/>
<dbReference type="RefSeq" id="XP_035318239.1">
    <property type="nucleotide sequence ID" value="XM_035466470.1"/>
</dbReference>
<keyword evidence="4" id="KW-1185">Reference proteome</keyword>
<evidence type="ECO:0000313" key="3">
    <source>
        <dbReference type="EMBL" id="KAF4119587.1"/>
    </source>
</evidence>
<dbReference type="GeneID" id="55970724"/>